<keyword evidence="2" id="KW-1185">Reference proteome</keyword>
<accession>A0ACB9N689</accession>
<gene>
    <name evidence="1" type="ORF">MLD38_029573</name>
</gene>
<organism evidence="1 2">
    <name type="scientific">Melastoma candidum</name>
    <dbReference type="NCBI Taxonomy" id="119954"/>
    <lineage>
        <taxon>Eukaryota</taxon>
        <taxon>Viridiplantae</taxon>
        <taxon>Streptophyta</taxon>
        <taxon>Embryophyta</taxon>
        <taxon>Tracheophyta</taxon>
        <taxon>Spermatophyta</taxon>
        <taxon>Magnoliopsida</taxon>
        <taxon>eudicotyledons</taxon>
        <taxon>Gunneridae</taxon>
        <taxon>Pentapetalae</taxon>
        <taxon>rosids</taxon>
        <taxon>malvids</taxon>
        <taxon>Myrtales</taxon>
        <taxon>Melastomataceae</taxon>
        <taxon>Melastomatoideae</taxon>
        <taxon>Melastomateae</taxon>
        <taxon>Melastoma</taxon>
    </lineage>
</organism>
<comment type="caution">
    <text evidence="1">The sequence shown here is derived from an EMBL/GenBank/DDBJ whole genome shotgun (WGS) entry which is preliminary data.</text>
</comment>
<protein>
    <submittedName>
        <fullName evidence="1">Uncharacterized protein</fullName>
    </submittedName>
</protein>
<proteinExistence type="predicted"/>
<reference evidence="2" key="1">
    <citation type="journal article" date="2023" name="Front. Plant Sci.">
        <title>Chromosomal-level genome assembly of Melastoma candidum provides insights into trichome evolution.</title>
        <authorList>
            <person name="Zhong Y."/>
            <person name="Wu W."/>
            <person name="Sun C."/>
            <person name="Zou P."/>
            <person name="Liu Y."/>
            <person name="Dai S."/>
            <person name="Zhou R."/>
        </authorList>
    </citation>
    <scope>NUCLEOTIDE SEQUENCE [LARGE SCALE GENOMIC DNA]</scope>
</reference>
<dbReference type="Proteomes" id="UP001057402">
    <property type="component" value="Chromosome 8"/>
</dbReference>
<evidence type="ECO:0000313" key="2">
    <source>
        <dbReference type="Proteomes" id="UP001057402"/>
    </source>
</evidence>
<name>A0ACB9N689_9MYRT</name>
<dbReference type="EMBL" id="CM042887">
    <property type="protein sequence ID" value="KAI4331382.1"/>
    <property type="molecule type" value="Genomic_DNA"/>
</dbReference>
<sequence>MSEGGAPPPRPLPPELLKFLEENHLDPSIYSSSHSVPRYIRVKPGCEGCIEELEAEINCKAVKVDWLPGFYSLPHDVQIAGTSAYQEGKIYGMDAASGAAVSALGVSPGDHVLDLCAAPGAKLCMLLDVLGNSGSVTGVDVSQHRLAASRTLVQKYKLGDRCRLFVADGTTFSLPPSRLHLSEAGKSQSYEDSNTFKEWTSRRTWKERKLAAKARKNVGLRHFESQNPELIYYGMHSGVVGQKRDQLYRVLSGTEISIHGYDKVLVDAECTHDGSIRHIQKFEHWGWETFQQRVFDAERTEDSLAFLQLKLLRNGFRLLKAGGTLVYSTCSLTVAQNEDVVDQFMSQNDSAVLQEIDTAKGWPCKSGRTLGTLRFDPATSHTSGLFVARFTKLTPR</sequence>
<evidence type="ECO:0000313" key="1">
    <source>
        <dbReference type="EMBL" id="KAI4331382.1"/>
    </source>
</evidence>